<dbReference type="InterPro" id="IPR010920">
    <property type="entry name" value="LSM_dom_sf"/>
</dbReference>
<dbReference type="GO" id="GO:0008381">
    <property type="term" value="F:mechanosensitive monoatomic ion channel activity"/>
    <property type="evidence" value="ECO:0007669"/>
    <property type="project" value="InterPro"/>
</dbReference>
<dbReference type="STRING" id="471855.Shel_19990"/>
<keyword evidence="11" id="KW-1185">Reference proteome</keyword>
<dbReference type="eggNOG" id="COG0668">
    <property type="taxonomic scope" value="Bacteria"/>
</dbReference>
<evidence type="ECO:0000256" key="5">
    <source>
        <dbReference type="ARBA" id="ARBA00022989"/>
    </source>
</evidence>
<evidence type="ECO:0000256" key="1">
    <source>
        <dbReference type="ARBA" id="ARBA00004651"/>
    </source>
</evidence>
<name>C7N7X8_SLAHD</name>
<dbReference type="Pfam" id="PF00924">
    <property type="entry name" value="MS_channel_2nd"/>
    <property type="match status" value="1"/>
</dbReference>
<dbReference type="InterPro" id="IPR006685">
    <property type="entry name" value="MscS_channel_2nd"/>
</dbReference>
<evidence type="ECO:0000259" key="8">
    <source>
        <dbReference type="Pfam" id="PF00924"/>
    </source>
</evidence>
<evidence type="ECO:0000256" key="2">
    <source>
        <dbReference type="ARBA" id="ARBA00008017"/>
    </source>
</evidence>
<dbReference type="InterPro" id="IPR045275">
    <property type="entry name" value="MscS_archaea/bacteria_type"/>
</dbReference>
<keyword evidence="4 7" id="KW-0812">Transmembrane</keyword>
<dbReference type="Proteomes" id="UP000002026">
    <property type="component" value="Chromosome"/>
</dbReference>
<dbReference type="EMBL" id="CP001684">
    <property type="protein sequence ID" value="ACV23013.1"/>
    <property type="molecule type" value="Genomic_DNA"/>
</dbReference>
<dbReference type="HOGENOM" id="CLU_072498_0_0_11"/>
<dbReference type="RefSeq" id="WP_012799114.1">
    <property type="nucleotide sequence ID" value="NC_013165.1"/>
</dbReference>
<evidence type="ECO:0000259" key="9">
    <source>
        <dbReference type="Pfam" id="PF21088"/>
    </source>
</evidence>
<keyword evidence="3" id="KW-1003">Cell membrane</keyword>
<dbReference type="KEGG" id="shi:Shel_19990"/>
<dbReference type="AlphaFoldDB" id="C7N7X8"/>
<organism evidence="10 11">
    <name type="scientific">Slackia heliotrinireducens (strain ATCC 29202 / DSM 20476 / NCTC 11029 / RHS 1)</name>
    <name type="common">Peptococcus heliotrinreducens</name>
    <dbReference type="NCBI Taxonomy" id="471855"/>
    <lineage>
        <taxon>Bacteria</taxon>
        <taxon>Bacillati</taxon>
        <taxon>Actinomycetota</taxon>
        <taxon>Coriobacteriia</taxon>
        <taxon>Eggerthellales</taxon>
        <taxon>Eggerthellaceae</taxon>
        <taxon>Slackia</taxon>
    </lineage>
</organism>
<feature type="domain" description="Mechanosensitive ion channel transmembrane helices 2/3" evidence="9">
    <location>
        <begin position="63"/>
        <end position="102"/>
    </location>
</feature>
<keyword evidence="6 7" id="KW-0472">Membrane</keyword>
<dbReference type="PANTHER" id="PTHR30221:SF1">
    <property type="entry name" value="SMALL-CONDUCTANCE MECHANOSENSITIVE CHANNEL"/>
    <property type="match status" value="1"/>
</dbReference>
<reference evidence="10 11" key="1">
    <citation type="journal article" date="2009" name="Stand. Genomic Sci.">
        <title>Complete genome sequence of Slackia heliotrinireducens type strain (RHS 1).</title>
        <authorList>
            <person name="Pukall R."/>
            <person name="Lapidus A."/>
            <person name="Nolan M."/>
            <person name="Copeland A."/>
            <person name="Glavina Del Rio T."/>
            <person name="Lucas S."/>
            <person name="Chen F."/>
            <person name="Tice H."/>
            <person name="Cheng J.F."/>
            <person name="Chertkov O."/>
            <person name="Bruce D."/>
            <person name="Goodwin L."/>
            <person name="Kuske C."/>
            <person name="Brettin T."/>
            <person name="Detter J.C."/>
            <person name="Han C."/>
            <person name="Pitluck S."/>
            <person name="Pati A."/>
            <person name="Mavrommatis K."/>
            <person name="Ivanova N."/>
            <person name="Ovchinnikova G."/>
            <person name="Chen A."/>
            <person name="Palaniappan K."/>
            <person name="Schneider S."/>
            <person name="Rohde M."/>
            <person name="Chain P."/>
            <person name="D'haeseleer P."/>
            <person name="Goker M."/>
            <person name="Bristow J."/>
            <person name="Eisen J.A."/>
            <person name="Markowitz V."/>
            <person name="Kyrpides N.C."/>
            <person name="Klenk H.P."/>
            <person name="Hugenholtz P."/>
        </authorList>
    </citation>
    <scope>NUCLEOTIDE SEQUENCE [LARGE SCALE GENOMIC DNA]</scope>
    <source>
        <strain evidence="11">ATCC 29202 / DSM 20476 / NCTC 11029 / RHS 1</strain>
    </source>
</reference>
<dbReference type="InterPro" id="IPR011014">
    <property type="entry name" value="MscS_channel_TM-2"/>
</dbReference>
<dbReference type="Pfam" id="PF21088">
    <property type="entry name" value="MS_channel_1st"/>
    <property type="match status" value="1"/>
</dbReference>
<dbReference type="Gene3D" id="2.30.30.60">
    <property type="match status" value="1"/>
</dbReference>
<dbReference type="InterPro" id="IPR049142">
    <property type="entry name" value="MS_channel_1st"/>
</dbReference>
<dbReference type="PANTHER" id="PTHR30221">
    <property type="entry name" value="SMALL-CONDUCTANCE MECHANOSENSITIVE CHANNEL"/>
    <property type="match status" value="1"/>
</dbReference>
<dbReference type="SUPFAM" id="SSF82861">
    <property type="entry name" value="Mechanosensitive channel protein MscS (YggB), transmembrane region"/>
    <property type="match status" value="1"/>
</dbReference>
<dbReference type="GO" id="GO:0005886">
    <property type="term" value="C:plasma membrane"/>
    <property type="evidence" value="ECO:0007669"/>
    <property type="project" value="UniProtKB-SubCell"/>
</dbReference>
<keyword evidence="5 7" id="KW-1133">Transmembrane helix</keyword>
<protein>
    <submittedName>
        <fullName evidence="10">Small-conductance mechanosensitive channel</fullName>
    </submittedName>
</protein>
<comment type="similarity">
    <text evidence="2">Belongs to the MscS (TC 1.A.23) family.</text>
</comment>
<feature type="transmembrane region" description="Helical" evidence="7">
    <location>
        <begin position="81"/>
        <end position="101"/>
    </location>
</feature>
<proteinExistence type="inferred from homology"/>
<sequence>METALQHLSSLTASDLFRNTLVAFLLLIVTSIVAHIATKTIRHITTSEKSPFPSNSIFINIGRVIVWGTGVSIILDSCFGVNMSAIVTALGVGGIAISLGAQDTLSNLIGGLQVTAMRIIEPGDNIEVGSDMGVVQDVSWRHTTIKNRLGETVIIPNSIISKTALTILPPANRFNVPFAVTETTNDMDGVRDRIRREAENAVIPISDIEEGPNVFFTDITEYGFKGKVIIRISDASKVNEAIDAVVRAIADDTRGYIPESDEDR</sequence>
<evidence type="ECO:0000256" key="7">
    <source>
        <dbReference type="SAM" id="Phobius"/>
    </source>
</evidence>
<comment type="subcellular location">
    <subcellularLocation>
        <location evidence="1">Cell membrane</location>
        <topology evidence="1">Multi-pass membrane protein</topology>
    </subcellularLocation>
</comment>
<dbReference type="InterPro" id="IPR023408">
    <property type="entry name" value="MscS_beta-dom_sf"/>
</dbReference>
<gene>
    <name evidence="10" type="ordered locus">Shel_19990</name>
</gene>
<evidence type="ECO:0000256" key="6">
    <source>
        <dbReference type="ARBA" id="ARBA00023136"/>
    </source>
</evidence>
<feature type="transmembrane region" description="Helical" evidence="7">
    <location>
        <begin position="20"/>
        <end position="37"/>
    </location>
</feature>
<dbReference type="SUPFAM" id="SSF50182">
    <property type="entry name" value="Sm-like ribonucleoproteins"/>
    <property type="match status" value="1"/>
</dbReference>
<evidence type="ECO:0000256" key="3">
    <source>
        <dbReference type="ARBA" id="ARBA00022475"/>
    </source>
</evidence>
<feature type="domain" description="Mechanosensitive ion channel MscS" evidence="8">
    <location>
        <begin position="103"/>
        <end position="164"/>
    </location>
</feature>
<dbReference type="Gene3D" id="1.10.287.1260">
    <property type="match status" value="1"/>
</dbReference>
<evidence type="ECO:0000313" key="11">
    <source>
        <dbReference type="Proteomes" id="UP000002026"/>
    </source>
</evidence>
<evidence type="ECO:0000256" key="4">
    <source>
        <dbReference type="ARBA" id="ARBA00022692"/>
    </source>
</evidence>
<accession>C7N7X8</accession>
<evidence type="ECO:0000313" key="10">
    <source>
        <dbReference type="EMBL" id="ACV23013.1"/>
    </source>
</evidence>